<sequence length="99" mass="11188">MSVTQLQARIDELSAEIVRQQEVLADLERKKSASQRQLNAIRDPVARLPLEISSKIFVHCLPSDPLPDARIPPLLFLNICNRWTEIALATTELWASIDV</sequence>
<evidence type="ECO:0008006" key="4">
    <source>
        <dbReference type="Google" id="ProtNLM"/>
    </source>
</evidence>
<keyword evidence="3" id="KW-1185">Reference proteome</keyword>
<feature type="non-terminal residue" evidence="2">
    <location>
        <position position="99"/>
    </location>
</feature>
<dbReference type="AlphaFoldDB" id="A0AAD7D4Q0"/>
<reference evidence="2" key="1">
    <citation type="submission" date="2023-03" db="EMBL/GenBank/DDBJ databases">
        <title>Massive genome expansion in bonnet fungi (Mycena s.s.) driven by repeated elements and novel gene families across ecological guilds.</title>
        <authorList>
            <consortium name="Lawrence Berkeley National Laboratory"/>
            <person name="Harder C.B."/>
            <person name="Miyauchi S."/>
            <person name="Viragh M."/>
            <person name="Kuo A."/>
            <person name="Thoen E."/>
            <person name="Andreopoulos B."/>
            <person name="Lu D."/>
            <person name="Skrede I."/>
            <person name="Drula E."/>
            <person name="Henrissat B."/>
            <person name="Morin E."/>
            <person name="Kohler A."/>
            <person name="Barry K."/>
            <person name="LaButti K."/>
            <person name="Morin E."/>
            <person name="Salamov A."/>
            <person name="Lipzen A."/>
            <person name="Mereny Z."/>
            <person name="Hegedus B."/>
            <person name="Baldrian P."/>
            <person name="Stursova M."/>
            <person name="Weitz H."/>
            <person name="Taylor A."/>
            <person name="Grigoriev I.V."/>
            <person name="Nagy L.G."/>
            <person name="Martin F."/>
            <person name="Kauserud H."/>
        </authorList>
    </citation>
    <scope>NUCLEOTIDE SEQUENCE</scope>
    <source>
        <strain evidence="2">CBHHK067</strain>
    </source>
</reference>
<evidence type="ECO:0000256" key="1">
    <source>
        <dbReference type="SAM" id="Coils"/>
    </source>
</evidence>
<feature type="coiled-coil region" evidence="1">
    <location>
        <begin position="3"/>
        <end position="37"/>
    </location>
</feature>
<comment type="caution">
    <text evidence="2">The sequence shown here is derived from an EMBL/GenBank/DDBJ whole genome shotgun (WGS) entry which is preliminary data.</text>
</comment>
<evidence type="ECO:0000313" key="3">
    <source>
        <dbReference type="Proteomes" id="UP001221757"/>
    </source>
</evidence>
<dbReference type="Proteomes" id="UP001221757">
    <property type="component" value="Unassembled WGS sequence"/>
</dbReference>
<dbReference type="EMBL" id="JARKIE010000131">
    <property type="protein sequence ID" value="KAJ7678786.1"/>
    <property type="molecule type" value="Genomic_DNA"/>
</dbReference>
<protein>
    <recommendedName>
        <fullName evidence="4">F-box domain-containing protein</fullName>
    </recommendedName>
</protein>
<name>A0AAD7D4Q0_MYCRO</name>
<proteinExistence type="predicted"/>
<gene>
    <name evidence="2" type="ORF">B0H17DRAFT_944151</name>
</gene>
<accession>A0AAD7D4Q0</accession>
<organism evidence="2 3">
    <name type="scientific">Mycena rosella</name>
    <name type="common">Pink bonnet</name>
    <name type="synonym">Agaricus rosellus</name>
    <dbReference type="NCBI Taxonomy" id="1033263"/>
    <lineage>
        <taxon>Eukaryota</taxon>
        <taxon>Fungi</taxon>
        <taxon>Dikarya</taxon>
        <taxon>Basidiomycota</taxon>
        <taxon>Agaricomycotina</taxon>
        <taxon>Agaricomycetes</taxon>
        <taxon>Agaricomycetidae</taxon>
        <taxon>Agaricales</taxon>
        <taxon>Marasmiineae</taxon>
        <taxon>Mycenaceae</taxon>
        <taxon>Mycena</taxon>
    </lineage>
</organism>
<evidence type="ECO:0000313" key="2">
    <source>
        <dbReference type="EMBL" id="KAJ7678786.1"/>
    </source>
</evidence>
<keyword evidence="1" id="KW-0175">Coiled coil</keyword>